<proteinExistence type="predicted"/>
<dbReference type="AlphaFoldDB" id="A0A392W569"/>
<sequence>MSCFLDSDWPITFDSRSELVSSGISMGRGVVFSGGLEAEECLSKNEIKSGPLLGG</sequence>
<dbReference type="Proteomes" id="UP000265520">
    <property type="component" value="Unassembled WGS sequence"/>
</dbReference>
<reference evidence="1 2" key="1">
    <citation type="journal article" date="2018" name="Front. Plant Sci.">
        <title>Red Clover (Trifolium pratense) and Zigzag Clover (T. medium) - A Picture of Genomic Similarities and Differences.</title>
        <authorList>
            <person name="Dluhosova J."/>
            <person name="Istvanek J."/>
            <person name="Nedelnik J."/>
            <person name="Repkova J."/>
        </authorList>
    </citation>
    <scope>NUCLEOTIDE SEQUENCE [LARGE SCALE GENOMIC DNA]</scope>
    <source>
        <strain evidence="2">cv. 10/8</strain>
        <tissue evidence="1">Leaf</tissue>
    </source>
</reference>
<accession>A0A392W569</accession>
<keyword evidence="2" id="KW-1185">Reference proteome</keyword>
<evidence type="ECO:0000313" key="1">
    <source>
        <dbReference type="EMBL" id="MCI94055.1"/>
    </source>
</evidence>
<comment type="caution">
    <text evidence="1">The sequence shown here is derived from an EMBL/GenBank/DDBJ whole genome shotgun (WGS) entry which is preliminary data.</text>
</comment>
<name>A0A392W569_9FABA</name>
<evidence type="ECO:0000313" key="2">
    <source>
        <dbReference type="Proteomes" id="UP000265520"/>
    </source>
</evidence>
<organism evidence="1 2">
    <name type="scientific">Trifolium medium</name>
    <dbReference type="NCBI Taxonomy" id="97028"/>
    <lineage>
        <taxon>Eukaryota</taxon>
        <taxon>Viridiplantae</taxon>
        <taxon>Streptophyta</taxon>
        <taxon>Embryophyta</taxon>
        <taxon>Tracheophyta</taxon>
        <taxon>Spermatophyta</taxon>
        <taxon>Magnoliopsida</taxon>
        <taxon>eudicotyledons</taxon>
        <taxon>Gunneridae</taxon>
        <taxon>Pentapetalae</taxon>
        <taxon>rosids</taxon>
        <taxon>fabids</taxon>
        <taxon>Fabales</taxon>
        <taxon>Fabaceae</taxon>
        <taxon>Papilionoideae</taxon>
        <taxon>50 kb inversion clade</taxon>
        <taxon>NPAAA clade</taxon>
        <taxon>Hologalegina</taxon>
        <taxon>IRL clade</taxon>
        <taxon>Trifolieae</taxon>
        <taxon>Trifolium</taxon>
    </lineage>
</organism>
<feature type="non-terminal residue" evidence="1">
    <location>
        <position position="55"/>
    </location>
</feature>
<protein>
    <submittedName>
        <fullName evidence="1">Uncharacterized protein</fullName>
    </submittedName>
</protein>
<dbReference type="EMBL" id="LXQA011345923">
    <property type="protein sequence ID" value="MCI94055.1"/>
    <property type="molecule type" value="Genomic_DNA"/>
</dbReference>